<protein>
    <submittedName>
        <fullName evidence="1">Uncharacterized protein</fullName>
    </submittedName>
</protein>
<sequence>MPRNASLTYVTCACAKVKHVSWDVIVKNTSPEKYTRCFKIIFTLTGDPKPSARLHRHRNGESTFPAVPLLPARWPVSFPPPNYSSIKACRAAALKCEQYQLLAGARLTPEFQQQMQNYLENIKVLEH</sequence>
<proteinExistence type="predicted"/>
<dbReference type="PaxDb" id="4097-A0A1S4DK71"/>
<name>A0A1S4DK71_TOBAC</name>
<accession>A0A1S4DK71</accession>
<gene>
    <name evidence="1" type="primary">LOC107830676</name>
</gene>
<reference evidence="1" key="1">
    <citation type="submission" date="2025-08" db="UniProtKB">
        <authorList>
            <consortium name="RefSeq"/>
        </authorList>
    </citation>
    <scope>IDENTIFICATION</scope>
</reference>
<dbReference type="OrthoDB" id="10292399at2759"/>
<organism evidence="1">
    <name type="scientific">Nicotiana tabacum</name>
    <name type="common">Common tobacco</name>
    <dbReference type="NCBI Taxonomy" id="4097"/>
    <lineage>
        <taxon>Eukaryota</taxon>
        <taxon>Viridiplantae</taxon>
        <taxon>Streptophyta</taxon>
        <taxon>Embryophyta</taxon>
        <taxon>Tracheophyta</taxon>
        <taxon>Spermatophyta</taxon>
        <taxon>Magnoliopsida</taxon>
        <taxon>eudicotyledons</taxon>
        <taxon>Gunneridae</taxon>
        <taxon>Pentapetalae</taxon>
        <taxon>asterids</taxon>
        <taxon>lamiids</taxon>
        <taxon>Solanales</taxon>
        <taxon>Solanaceae</taxon>
        <taxon>Nicotianoideae</taxon>
        <taxon>Nicotianeae</taxon>
        <taxon>Nicotiana</taxon>
    </lineage>
</organism>
<dbReference type="KEGG" id="nta:107830676"/>
<evidence type="ECO:0000313" key="1">
    <source>
        <dbReference type="RefSeq" id="XP_016513791.1"/>
    </source>
</evidence>
<dbReference type="RefSeq" id="XP_016513791.1">
    <property type="nucleotide sequence ID" value="XM_016658305.1"/>
</dbReference>
<dbReference type="AlphaFoldDB" id="A0A1S4DK71"/>